<dbReference type="GO" id="GO:0009055">
    <property type="term" value="F:electron transfer activity"/>
    <property type="evidence" value="ECO:0007669"/>
    <property type="project" value="TreeGrafter"/>
</dbReference>
<evidence type="ECO:0000259" key="1">
    <source>
        <dbReference type="Pfam" id="PF00462"/>
    </source>
</evidence>
<dbReference type="Proteomes" id="UP000176740">
    <property type="component" value="Unassembled WGS sequence"/>
</dbReference>
<proteinExistence type="predicted"/>
<dbReference type="STRING" id="1797725.A3A49_01900"/>
<comment type="caution">
    <text evidence="2">The sequence shown here is derived from an EMBL/GenBank/DDBJ whole genome shotgun (WGS) entry which is preliminary data.</text>
</comment>
<dbReference type="InterPro" id="IPR036249">
    <property type="entry name" value="Thioredoxin-like_sf"/>
</dbReference>
<organism evidence="2 3">
    <name type="scientific">Candidatus Curtissbacteria bacterium RIFCSPLOWO2_01_FULL_38_11b</name>
    <dbReference type="NCBI Taxonomy" id="1797725"/>
    <lineage>
        <taxon>Bacteria</taxon>
        <taxon>Candidatus Curtissiibacteriota</taxon>
    </lineage>
</organism>
<reference evidence="2 3" key="1">
    <citation type="journal article" date="2016" name="Nat. Commun.">
        <title>Thousands of microbial genomes shed light on interconnected biogeochemical processes in an aquifer system.</title>
        <authorList>
            <person name="Anantharaman K."/>
            <person name="Brown C.T."/>
            <person name="Hug L.A."/>
            <person name="Sharon I."/>
            <person name="Castelle C.J."/>
            <person name="Probst A.J."/>
            <person name="Thomas B.C."/>
            <person name="Singh A."/>
            <person name="Wilkins M.J."/>
            <person name="Karaoz U."/>
            <person name="Brodie E.L."/>
            <person name="Williams K.H."/>
            <person name="Hubbard S.S."/>
            <person name="Banfield J.F."/>
        </authorList>
    </citation>
    <scope>NUCLEOTIDE SEQUENCE [LARGE SCALE GENOMIC DNA]</scope>
</reference>
<dbReference type="PANTHER" id="PTHR34386">
    <property type="entry name" value="GLUTAREDOXIN"/>
    <property type="match status" value="1"/>
</dbReference>
<dbReference type="Pfam" id="PF00462">
    <property type="entry name" value="Glutaredoxin"/>
    <property type="match status" value="1"/>
</dbReference>
<dbReference type="InterPro" id="IPR051548">
    <property type="entry name" value="Grx-like_ET"/>
</dbReference>
<dbReference type="GO" id="GO:0045454">
    <property type="term" value="P:cell redox homeostasis"/>
    <property type="evidence" value="ECO:0007669"/>
    <property type="project" value="TreeGrafter"/>
</dbReference>
<dbReference type="InterPro" id="IPR002109">
    <property type="entry name" value="Glutaredoxin"/>
</dbReference>
<dbReference type="PROSITE" id="PS51354">
    <property type="entry name" value="GLUTAREDOXIN_2"/>
    <property type="match status" value="1"/>
</dbReference>
<accession>A0A1F5H1N2</accession>
<name>A0A1F5H1N2_9BACT</name>
<dbReference type="CDD" id="cd02976">
    <property type="entry name" value="NrdH"/>
    <property type="match status" value="1"/>
</dbReference>
<dbReference type="AlphaFoldDB" id="A0A1F5H1N2"/>
<feature type="domain" description="Glutaredoxin" evidence="1">
    <location>
        <begin position="4"/>
        <end position="55"/>
    </location>
</feature>
<protein>
    <recommendedName>
        <fullName evidence="1">Glutaredoxin domain-containing protein</fullName>
    </recommendedName>
</protein>
<evidence type="ECO:0000313" key="2">
    <source>
        <dbReference type="EMBL" id="OGD98033.1"/>
    </source>
</evidence>
<evidence type="ECO:0000313" key="3">
    <source>
        <dbReference type="Proteomes" id="UP000176740"/>
    </source>
</evidence>
<dbReference type="PANTHER" id="PTHR34386:SF1">
    <property type="entry name" value="GLUTAREDOXIN-LIKE PROTEIN NRDH"/>
    <property type="match status" value="1"/>
</dbReference>
<dbReference type="EMBL" id="MFBO01000019">
    <property type="protein sequence ID" value="OGD98033.1"/>
    <property type="molecule type" value="Genomic_DNA"/>
</dbReference>
<dbReference type="SUPFAM" id="SSF52833">
    <property type="entry name" value="Thioredoxin-like"/>
    <property type="match status" value="1"/>
</dbReference>
<sequence length="86" mass="9590">MAKVIMYTTVTCPFCKMQKDYLNSKNIQFSEILVDENPDEAQKMIEISGQMGVPFTIITKDNGLQENILGFDKARIDAALGLANSE</sequence>
<dbReference type="Gene3D" id="3.40.30.10">
    <property type="entry name" value="Glutaredoxin"/>
    <property type="match status" value="1"/>
</dbReference>
<gene>
    <name evidence="2" type="ORF">A3A49_01900</name>
</gene>